<keyword evidence="2 4" id="KW-0863">Zinc-finger</keyword>
<feature type="domain" description="GRF-type" evidence="6">
    <location>
        <begin position="110"/>
        <end position="158"/>
    </location>
</feature>
<name>A0A1Y3B801_EURMA</name>
<keyword evidence="8" id="KW-1185">Reference proteome</keyword>
<organism evidence="7 8">
    <name type="scientific">Euroglyphus maynei</name>
    <name type="common">Mayne's house dust mite</name>
    <dbReference type="NCBI Taxonomy" id="6958"/>
    <lineage>
        <taxon>Eukaryota</taxon>
        <taxon>Metazoa</taxon>
        <taxon>Ecdysozoa</taxon>
        <taxon>Arthropoda</taxon>
        <taxon>Chelicerata</taxon>
        <taxon>Arachnida</taxon>
        <taxon>Acari</taxon>
        <taxon>Acariformes</taxon>
        <taxon>Sarcoptiformes</taxon>
        <taxon>Astigmata</taxon>
        <taxon>Psoroptidia</taxon>
        <taxon>Analgoidea</taxon>
        <taxon>Pyroglyphidae</taxon>
        <taxon>Pyroglyphinae</taxon>
        <taxon>Euroglyphus</taxon>
    </lineage>
</organism>
<evidence type="ECO:0000313" key="7">
    <source>
        <dbReference type="EMBL" id="OTF77010.1"/>
    </source>
</evidence>
<reference evidence="7 8" key="1">
    <citation type="submission" date="2017-03" db="EMBL/GenBank/DDBJ databases">
        <title>Genome Survey of Euroglyphus maynei.</title>
        <authorList>
            <person name="Arlian L.G."/>
            <person name="Morgan M.S."/>
            <person name="Rider S.D."/>
        </authorList>
    </citation>
    <scope>NUCLEOTIDE SEQUENCE [LARGE SCALE GENOMIC DNA]</scope>
    <source>
        <strain evidence="7">Arlian Lab</strain>
        <tissue evidence="7">Whole body</tissue>
    </source>
</reference>
<keyword evidence="1" id="KW-0479">Metal-binding</keyword>
<protein>
    <recommendedName>
        <fullName evidence="6">GRF-type domain-containing protein</fullName>
    </recommendedName>
</protein>
<dbReference type="InterPro" id="IPR010666">
    <property type="entry name" value="Znf_GRF"/>
</dbReference>
<evidence type="ECO:0000259" key="6">
    <source>
        <dbReference type="PROSITE" id="PS51999"/>
    </source>
</evidence>
<proteinExistence type="predicted"/>
<keyword evidence="3" id="KW-0862">Zinc</keyword>
<feature type="region of interest" description="Disordered" evidence="5">
    <location>
        <begin position="1"/>
        <end position="31"/>
    </location>
</feature>
<dbReference type="AlphaFoldDB" id="A0A1Y3B801"/>
<evidence type="ECO:0000256" key="3">
    <source>
        <dbReference type="ARBA" id="ARBA00022833"/>
    </source>
</evidence>
<evidence type="ECO:0000256" key="2">
    <source>
        <dbReference type="ARBA" id="ARBA00022771"/>
    </source>
</evidence>
<sequence length="158" mass="18193">MKQRGSIRRFLTTTKPNINENQDDQSGSSSHNRIKIIEKLKSEQLPQQQPLQQTKISSFLTGVKQIKSPRQTQMIANDEAIAVNKALPNQSEKWRQLLETKSKIEQIPLCTGHGLPCVRRKVRKSGTNHGREFYQCSKPSLKPEGHPETRCNFFQWIK</sequence>
<dbReference type="OrthoDB" id="498125at2759"/>
<dbReference type="Proteomes" id="UP000194236">
    <property type="component" value="Unassembled WGS sequence"/>
</dbReference>
<evidence type="ECO:0000256" key="5">
    <source>
        <dbReference type="SAM" id="MobiDB-lite"/>
    </source>
</evidence>
<gene>
    <name evidence="7" type="ORF">BLA29_009688</name>
</gene>
<dbReference type="GO" id="GO:0008270">
    <property type="term" value="F:zinc ion binding"/>
    <property type="evidence" value="ECO:0007669"/>
    <property type="project" value="UniProtKB-KW"/>
</dbReference>
<dbReference type="PROSITE" id="PS51999">
    <property type="entry name" value="ZF_GRF"/>
    <property type="match status" value="1"/>
</dbReference>
<evidence type="ECO:0000256" key="4">
    <source>
        <dbReference type="PROSITE-ProRule" id="PRU01343"/>
    </source>
</evidence>
<evidence type="ECO:0000256" key="1">
    <source>
        <dbReference type="ARBA" id="ARBA00022723"/>
    </source>
</evidence>
<accession>A0A1Y3B801</accession>
<dbReference type="Pfam" id="PF06839">
    <property type="entry name" value="Zn_ribbon_GRF"/>
    <property type="match status" value="1"/>
</dbReference>
<feature type="compositionally biased region" description="Polar residues" evidence="5">
    <location>
        <begin position="11"/>
        <end position="31"/>
    </location>
</feature>
<evidence type="ECO:0000313" key="8">
    <source>
        <dbReference type="Proteomes" id="UP000194236"/>
    </source>
</evidence>
<comment type="caution">
    <text evidence="7">The sequence shown here is derived from an EMBL/GenBank/DDBJ whole genome shotgun (WGS) entry which is preliminary data.</text>
</comment>
<dbReference type="EMBL" id="MUJZ01034773">
    <property type="protein sequence ID" value="OTF77010.1"/>
    <property type="molecule type" value="Genomic_DNA"/>
</dbReference>